<protein>
    <submittedName>
        <fullName evidence="1">Uncharacterized protein</fullName>
    </submittedName>
</protein>
<organism evidence="1 2">
    <name type="scientific">Neolentinus lepideus HHB14362 ss-1</name>
    <dbReference type="NCBI Taxonomy" id="1314782"/>
    <lineage>
        <taxon>Eukaryota</taxon>
        <taxon>Fungi</taxon>
        <taxon>Dikarya</taxon>
        <taxon>Basidiomycota</taxon>
        <taxon>Agaricomycotina</taxon>
        <taxon>Agaricomycetes</taxon>
        <taxon>Gloeophyllales</taxon>
        <taxon>Gloeophyllaceae</taxon>
        <taxon>Neolentinus</taxon>
    </lineage>
</organism>
<accession>A0A165VM91</accession>
<gene>
    <name evidence="1" type="ORF">NEOLEDRAFT_1166707</name>
</gene>
<name>A0A165VM91_9AGAM</name>
<proteinExistence type="predicted"/>
<evidence type="ECO:0000313" key="2">
    <source>
        <dbReference type="Proteomes" id="UP000076761"/>
    </source>
</evidence>
<dbReference type="Proteomes" id="UP000076761">
    <property type="component" value="Unassembled WGS sequence"/>
</dbReference>
<evidence type="ECO:0000313" key="1">
    <source>
        <dbReference type="EMBL" id="KZT29884.1"/>
    </source>
</evidence>
<dbReference type="AlphaFoldDB" id="A0A165VM91"/>
<dbReference type="EMBL" id="KV425553">
    <property type="protein sequence ID" value="KZT29884.1"/>
    <property type="molecule type" value="Genomic_DNA"/>
</dbReference>
<sequence length="238" mass="25865">MTSHEATLLLSFKPKEIGVFTASYRSISRTSLSARLIGSPSYDWRYYRTMTCDQISDFIKGTPFEVLKLLIEFASTSIGSHLYVIPLLRLIGADPPCCEAIVEIWGNRGYKSIQTSNAGGTALSFGGCSVHRDTQSKTPLAVYTPKSMHSHLSYWSCTSTPGFDPEVYCVGSLSGMIHLRVIGIGVAEGTAIHNRPESWPGAVERSVGTGPYYMPSDGCSNVQPWLAQSCDSAFTVAC</sequence>
<keyword evidence="2" id="KW-1185">Reference proteome</keyword>
<reference evidence="1 2" key="1">
    <citation type="journal article" date="2016" name="Mol. Biol. Evol.">
        <title>Comparative Genomics of Early-Diverging Mushroom-Forming Fungi Provides Insights into the Origins of Lignocellulose Decay Capabilities.</title>
        <authorList>
            <person name="Nagy L.G."/>
            <person name="Riley R."/>
            <person name="Tritt A."/>
            <person name="Adam C."/>
            <person name="Daum C."/>
            <person name="Floudas D."/>
            <person name="Sun H."/>
            <person name="Yadav J.S."/>
            <person name="Pangilinan J."/>
            <person name="Larsson K.H."/>
            <person name="Matsuura K."/>
            <person name="Barry K."/>
            <person name="Labutti K."/>
            <person name="Kuo R."/>
            <person name="Ohm R.A."/>
            <person name="Bhattacharya S.S."/>
            <person name="Shirouzu T."/>
            <person name="Yoshinaga Y."/>
            <person name="Martin F.M."/>
            <person name="Grigoriev I.V."/>
            <person name="Hibbett D.S."/>
        </authorList>
    </citation>
    <scope>NUCLEOTIDE SEQUENCE [LARGE SCALE GENOMIC DNA]</scope>
    <source>
        <strain evidence="1 2">HHB14362 ss-1</strain>
    </source>
</reference>
<dbReference type="InParanoid" id="A0A165VM91"/>